<evidence type="ECO:0000256" key="1">
    <source>
        <dbReference type="SAM" id="Phobius"/>
    </source>
</evidence>
<evidence type="ECO:0000313" key="2">
    <source>
        <dbReference type="EMBL" id="SMG43529.1"/>
    </source>
</evidence>
<dbReference type="Proteomes" id="UP000193228">
    <property type="component" value="Unassembled WGS sequence"/>
</dbReference>
<organism evidence="2 3">
    <name type="scientific">Paraburkholderia susongensis</name>
    <dbReference type="NCBI Taxonomy" id="1515439"/>
    <lineage>
        <taxon>Bacteria</taxon>
        <taxon>Pseudomonadati</taxon>
        <taxon>Pseudomonadota</taxon>
        <taxon>Betaproteobacteria</taxon>
        <taxon>Burkholderiales</taxon>
        <taxon>Burkholderiaceae</taxon>
        <taxon>Paraburkholderia</taxon>
    </lineage>
</organism>
<feature type="transmembrane region" description="Helical" evidence="1">
    <location>
        <begin position="44"/>
        <end position="63"/>
    </location>
</feature>
<dbReference type="AlphaFoldDB" id="A0A1X7KQM6"/>
<name>A0A1X7KQM6_9BURK</name>
<keyword evidence="1" id="KW-1133">Transmembrane helix</keyword>
<keyword evidence="3" id="KW-1185">Reference proteome</keyword>
<keyword evidence="1" id="KW-0812">Transmembrane</keyword>
<accession>A0A1X7KQM6</accession>
<dbReference type="STRING" id="1515439.SAMN06265784_104170"/>
<gene>
    <name evidence="2" type="ORF">SAMN06265784_104170</name>
</gene>
<proteinExistence type="predicted"/>
<protein>
    <submittedName>
        <fullName evidence="2">Uncharacterized protein</fullName>
    </submittedName>
</protein>
<reference evidence="3" key="1">
    <citation type="submission" date="2017-04" db="EMBL/GenBank/DDBJ databases">
        <authorList>
            <person name="Varghese N."/>
            <person name="Submissions S."/>
        </authorList>
    </citation>
    <scope>NUCLEOTIDE SEQUENCE [LARGE SCALE GENOMIC DNA]</scope>
    <source>
        <strain evidence="3">LMG 29540</strain>
    </source>
</reference>
<feature type="transmembrane region" description="Helical" evidence="1">
    <location>
        <begin position="6"/>
        <end position="32"/>
    </location>
</feature>
<sequence>MNHKGLTLVALLYLMMVLLCVSGYITNVVWIIKHMAGAMSVEMIVALIGLFTPLGFLHGIYTWF</sequence>
<dbReference type="EMBL" id="FXAT01000004">
    <property type="protein sequence ID" value="SMG43529.1"/>
    <property type="molecule type" value="Genomic_DNA"/>
</dbReference>
<keyword evidence="1" id="KW-0472">Membrane</keyword>
<evidence type="ECO:0000313" key="3">
    <source>
        <dbReference type="Proteomes" id="UP000193228"/>
    </source>
</evidence>